<name>A0A7J6SBS2_PEROL</name>
<sequence>LGDTGIPPEPDDDEEGSEIGSGSERSISGSPGRRELLAEDSDDEDEDRFELERARKRPRARTGTTPDAKQRRIELRVQREAMKEVPTGDGEARPAPHPLAKGGDGSVSLEYSE</sequence>
<feature type="compositionally biased region" description="Basic and acidic residues" evidence="1">
    <location>
        <begin position="68"/>
        <end position="83"/>
    </location>
</feature>
<dbReference type="AlphaFoldDB" id="A0A7J6SBS2"/>
<protein>
    <submittedName>
        <fullName evidence="2">Uncharacterized protein</fullName>
    </submittedName>
</protein>
<feature type="non-terminal residue" evidence="2">
    <location>
        <position position="113"/>
    </location>
</feature>
<proteinExistence type="predicted"/>
<evidence type="ECO:0000313" key="2">
    <source>
        <dbReference type="EMBL" id="KAF4730388.1"/>
    </source>
</evidence>
<feature type="compositionally biased region" description="Low complexity" evidence="1">
    <location>
        <begin position="18"/>
        <end position="31"/>
    </location>
</feature>
<evidence type="ECO:0000313" key="3">
    <source>
        <dbReference type="Proteomes" id="UP000574390"/>
    </source>
</evidence>
<feature type="non-terminal residue" evidence="2">
    <location>
        <position position="1"/>
    </location>
</feature>
<dbReference type="Proteomes" id="UP000574390">
    <property type="component" value="Unassembled WGS sequence"/>
</dbReference>
<evidence type="ECO:0000256" key="1">
    <source>
        <dbReference type="SAM" id="MobiDB-lite"/>
    </source>
</evidence>
<accession>A0A7J6SBS2</accession>
<feature type="compositionally biased region" description="Acidic residues" evidence="1">
    <location>
        <begin position="38"/>
        <end position="49"/>
    </location>
</feature>
<reference evidence="2 3" key="1">
    <citation type="submission" date="2020-04" db="EMBL/GenBank/DDBJ databases">
        <title>Perkinsus olseni comparative genomics.</title>
        <authorList>
            <person name="Bogema D.R."/>
        </authorList>
    </citation>
    <scope>NUCLEOTIDE SEQUENCE [LARGE SCALE GENOMIC DNA]</scope>
    <source>
        <strain evidence="2">ATCC PRA-205</strain>
    </source>
</reference>
<dbReference type="EMBL" id="JABANM010015842">
    <property type="protein sequence ID" value="KAF4730388.1"/>
    <property type="molecule type" value="Genomic_DNA"/>
</dbReference>
<comment type="caution">
    <text evidence="2">The sequence shown here is derived from an EMBL/GenBank/DDBJ whole genome shotgun (WGS) entry which is preliminary data.</text>
</comment>
<gene>
    <name evidence="2" type="ORF">FOZ62_004683</name>
</gene>
<feature type="region of interest" description="Disordered" evidence="1">
    <location>
        <begin position="1"/>
        <end position="113"/>
    </location>
</feature>
<organism evidence="2 3">
    <name type="scientific">Perkinsus olseni</name>
    <name type="common">Perkinsus atlanticus</name>
    <dbReference type="NCBI Taxonomy" id="32597"/>
    <lineage>
        <taxon>Eukaryota</taxon>
        <taxon>Sar</taxon>
        <taxon>Alveolata</taxon>
        <taxon>Perkinsozoa</taxon>
        <taxon>Perkinsea</taxon>
        <taxon>Perkinsida</taxon>
        <taxon>Perkinsidae</taxon>
        <taxon>Perkinsus</taxon>
    </lineage>
</organism>